<organism evidence="3 4">
    <name type="scientific">Candidatus Daviesbacteria bacterium GW2011_GWB1_36_5</name>
    <dbReference type="NCBI Taxonomy" id="1618426"/>
    <lineage>
        <taxon>Bacteria</taxon>
        <taxon>Candidatus Daviesiibacteriota</taxon>
    </lineage>
</organism>
<feature type="transmembrane region" description="Helical" evidence="1">
    <location>
        <begin position="94"/>
        <end position="113"/>
    </location>
</feature>
<feature type="transmembrane region" description="Helical" evidence="1">
    <location>
        <begin position="172"/>
        <end position="190"/>
    </location>
</feature>
<feature type="domain" description="F5/8 type C" evidence="2">
    <location>
        <begin position="634"/>
        <end position="755"/>
    </location>
</feature>
<feature type="transmembrane region" description="Helical" evidence="1">
    <location>
        <begin position="361"/>
        <end position="380"/>
    </location>
</feature>
<feature type="transmembrane region" description="Helical" evidence="1">
    <location>
        <begin position="122"/>
        <end position="143"/>
    </location>
</feature>
<evidence type="ECO:0000259" key="2">
    <source>
        <dbReference type="Pfam" id="PF00754"/>
    </source>
</evidence>
<dbReference type="Gene3D" id="2.60.120.260">
    <property type="entry name" value="Galactose-binding domain-like"/>
    <property type="match status" value="1"/>
</dbReference>
<sequence>MKNLWLISDIKKLEGLKFFPYNLLLIIFVVFISLGQTVEGYFWIDDNAVIYKLQHLNENIGYWGKGISGEGPYRHIIDQFILFYPFFKINPQPYFAVGLLLYLFASITLYLFIKSLVKLKSLALISALVFGTGYFGLESILGITNSWQTSRGLIMALITFWLYFKFLKSGKFIFYFFSIAFFFFSLDTVFIRAHGLIIALIFFDIIYSHINFSIQKISRFFLRIVPFVYIYYYVYLSSSGYTQDLGIWKLYKAAIENGKYYLLTIPLQDLGNLFIPDKLSGLVDRFLYKYFHLPFQDEFSIGSFLSGVLFLAVNAFLVIKFLKKESSVVKLLIFSFIWTVSNFVGFYARESTHTLWSTHRYFSYSFAGMAMFWGCFAYLLNKTRLFKLMSVSLIFLISLLSFLTLKHTYTFNTERNLPAKQLFKEFKLAIPNLEKGSIVYISIENDPQVLKRYGSFFGGMFSEGANYAIYHEGIDYMYDFLITYDFKDILTSLDKKEVSLDKIYTFYYDSSGLKNTTAQTRELLSKKREVEIGLNDLSSNTSFVVSDNVFKTGTKIEKSGESYLGISPTIILKPDRLSSLVPSKLTFDLKVEPLNPPLPYITDPTQLDVNSEDKLDIYSFLISQQNLKKVIEATSASFWKDQEPRLLLDGRLETAWRGHRGFWDDISRGKTKNKEFLEFYFGKEIEIGQIRWVSAQPPLLPVSYKYLGSLDGTNWITLGEVKRNERFNPDTVVLDEISPERIRYLKFEIESTYGNDGPEIKEITFVEEEFKGIDFSKVEKLSKQPFWEIGNYIELTSAFETVGKNSAIRLYYRSDIDKKQDSIKYMEIPVVLDGQFHNVNLDLPAMGVEWKNFYLDGINFPSVVYIKNVKYEYGL</sequence>
<feature type="transmembrane region" description="Helical" evidence="1">
    <location>
        <begin position="220"/>
        <end position="236"/>
    </location>
</feature>
<feature type="transmembrane region" description="Helical" evidence="1">
    <location>
        <begin position="299"/>
        <end position="319"/>
    </location>
</feature>
<feature type="transmembrane region" description="Helical" evidence="1">
    <location>
        <begin position="21"/>
        <end position="44"/>
    </location>
</feature>
<reference evidence="3 4" key="1">
    <citation type="journal article" date="2015" name="Nature">
        <title>rRNA introns, odd ribosomes, and small enigmatic genomes across a large radiation of phyla.</title>
        <authorList>
            <person name="Brown C.T."/>
            <person name="Hug L.A."/>
            <person name="Thomas B.C."/>
            <person name="Sharon I."/>
            <person name="Castelle C.J."/>
            <person name="Singh A."/>
            <person name="Wilkins M.J."/>
            <person name="Williams K.H."/>
            <person name="Banfield J.F."/>
        </authorList>
    </citation>
    <scope>NUCLEOTIDE SEQUENCE [LARGE SCALE GENOMIC DNA]</scope>
</reference>
<accession>A0A0G0EUL7</accession>
<feature type="transmembrane region" description="Helical" evidence="1">
    <location>
        <begin position="331"/>
        <end position="349"/>
    </location>
</feature>
<dbReference type="InterPro" id="IPR008979">
    <property type="entry name" value="Galactose-bd-like_sf"/>
</dbReference>
<protein>
    <recommendedName>
        <fullName evidence="2">F5/8 type C domain-containing protein</fullName>
    </recommendedName>
</protein>
<dbReference type="SUPFAM" id="SSF49785">
    <property type="entry name" value="Galactose-binding domain-like"/>
    <property type="match status" value="1"/>
</dbReference>
<comment type="caution">
    <text evidence="3">The sequence shown here is derived from an EMBL/GenBank/DDBJ whole genome shotgun (WGS) entry which is preliminary data.</text>
</comment>
<name>A0A0G0EUL7_9BACT</name>
<gene>
    <name evidence="3" type="ORF">US19_C0002G0017</name>
</gene>
<feature type="transmembrane region" description="Helical" evidence="1">
    <location>
        <begin position="149"/>
        <end position="167"/>
    </location>
</feature>
<keyword evidence="1" id="KW-1133">Transmembrane helix</keyword>
<dbReference type="EMBL" id="LBSA01000002">
    <property type="protein sequence ID" value="KKQ10598.1"/>
    <property type="molecule type" value="Genomic_DNA"/>
</dbReference>
<keyword evidence="1" id="KW-0812">Transmembrane</keyword>
<dbReference type="InterPro" id="IPR000421">
    <property type="entry name" value="FA58C"/>
</dbReference>
<proteinExistence type="predicted"/>
<evidence type="ECO:0000313" key="4">
    <source>
        <dbReference type="Proteomes" id="UP000034492"/>
    </source>
</evidence>
<dbReference type="Proteomes" id="UP000034492">
    <property type="component" value="Unassembled WGS sequence"/>
</dbReference>
<feature type="transmembrane region" description="Helical" evidence="1">
    <location>
        <begin position="196"/>
        <end position="213"/>
    </location>
</feature>
<dbReference type="Pfam" id="PF00754">
    <property type="entry name" value="F5_F8_type_C"/>
    <property type="match status" value="1"/>
</dbReference>
<keyword evidence="1" id="KW-0472">Membrane</keyword>
<feature type="transmembrane region" description="Helical" evidence="1">
    <location>
        <begin position="385"/>
        <end position="405"/>
    </location>
</feature>
<evidence type="ECO:0000256" key="1">
    <source>
        <dbReference type="SAM" id="Phobius"/>
    </source>
</evidence>
<dbReference type="AlphaFoldDB" id="A0A0G0EUL7"/>
<evidence type="ECO:0000313" key="3">
    <source>
        <dbReference type="EMBL" id="KKQ10598.1"/>
    </source>
</evidence>